<dbReference type="EMBL" id="AWVF01000364">
    <property type="protein sequence ID" value="ERJ90145.1"/>
    <property type="molecule type" value="Genomic_DNA"/>
</dbReference>
<evidence type="ECO:0000313" key="1">
    <source>
        <dbReference type="EMBL" id="ERJ90145.1"/>
    </source>
</evidence>
<protein>
    <submittedName>
        <fullName evidence="1">Uncharacterized protein</fullName>
    </submittedName>
</protein>
<comment type="caution">
    <text evidence="1">The sequence shown here is derived from an EMBL/GenBank/DDBJ whole genome shotgun (WGS) entry which is preliminary data.</text>
</comment>
<dbReference type="STRING" id="411473.RUMCAL_02851"/>
<name>U2KDG7_9FIRM</name>
<proteinExistence type="predicted"/>
<sequence length="60" mass="6787">MSLDSVGIWDHDQRTQAGFCRAVCRQNASRGGRITCILDRMFCYILIFYPTGGDSHGIYI</sequence>
<evidence type="ECO:0000313" key="2">
    <source>
        <dbReference type="Proteomes" id="UP000016662"/>
    </source>
</evidence>
<dbReference type="Proteomes" id="UP000016662">
    <property type="component" value="Unassembled WGS sequence"/>
</dbReference>
<keyword evidence="2" id="KW-1185">Reference proteome</keyword>
<dbReference type="AlphaFoldDB" id="U2KDG7"/>
<dbReference type="HOGENOM" id="CLU_2938981_0_0_9"/>
<gene>
    <name evidence="1" type="ORF">RUMCAL_02851</name>
</gene>
<organism evidence="1 2">
    <name type="scientific">Ruminococcus callidus ATCC 27760</name>
    <dbReference type="NCBI Taxonomy" id="411473"/>
    <lineage>
        <taxon>Bacteria</taxon>
        <taxon>Bacillati</taxon>
        <taxon>Bacillota</taxon>
        <taxon>Clostridia</taxon>
        <taxon>Eubacteriales</taxon>
        <taxon>Oscillospiraceae</taxon>
        <taxon>Ruminococcus</taxon>
    </lineage>
</organism>
<accession>U2KDG7</accession>
<reference evidence="1 2" key="1">
    <citation type="submission" date="2013-07" db="EMBL/GenBank/DDBJ databases">
        <authorList>
            <person name="Weinstock G."/>
            <person name="Sodergren E."/>
            <person name="Wylie T."/>
            <person name="Fulton L."/>
            <person name="Fulton R."/>
            <person name="Fronick C."/>
            <person name="O'Laughlin M."/>
            <person name="Godfrey J."/>
            <person name="Miner T."/>
            <person name="Herter B."/>
            <person name="Appelbaum E."/>
            <person name="Cordes M."/>
            <person name="Lek S."/>
            <person name="Wollam A."/>
            <person name="Pepin K.H."/>
            <person name="Palsikar V.B."/>
            <person name="Mitreva M."/>
            <person name="Wilson R.K."/>
        </authorList>
    </citation>
    <scope>NUCLEOTIDE SEQUENCE [LARGE SCALE GENOMIC DNA]</scope>
    <source>
        <strain evidence="1 2">ATCC 27760</strain>
    </source>
</reference>